<feature type="repeat" description="PPR" evidence="2">
    <location>
        <begin position="272"/>
        <end position="306"/>
    </location>
</feature>
<gene>
    <name evidence="3" type="ORF">HPP92_001615</name>
</gene>
<dbReference type="InterPro" id="IPR011990">
    <property type="entry name" value="TPR-like_helical_dom_sf"/>
</dbReference>
<dbReference type="GO" id="GO:0099402">
    <property type="term" value="P:plant organ development"/>
    <property type="evidence" value="ECO:0007669"/>
    <property type="project" value="UniProtKB-ARBA"/>
</dbReference>
<dbReference type="InterPro" id="IPR002885">
    <property type="entry name" value="PPR_rpt"/>
</dbReference>
<dbReference type="SUPFAM" id="SSF48452">
    <property type="entry name" value="TPR-like"/>
    <property type="match status" value="2"/>
</dbReference>
<name>A0A835SD30_VANPL</name>
<dbReference type="Proteomes" id="UP000639772">
    <property type="component" value="Chromosome 1"/>
</dbReference>
<dbReference type="GO" id="GO:0009451">
    <property type="term" value="P:RNA modification"/>
    <property type="evidence" value="ECO:0007669"/>
    <property type="project" value="InterPro"/>
</dbReference>
<dbReference type="InterPro" id="IPR046960">
    <property type="entry name" value="PPR_At4g14850-like_plant"/>
</dbReference>
<dbReference type="NCBIfam" id="TIGR00756">
    <property type="entry name" value="PPR"/>
    <property type="match status" value="5"/>
</dbReference>
<keyword evidence="1" id="KW-0677">Repeat</keyword>
<dbReference type="AlphaFoldDB" id="A0A835SD30"/>
<feature type="repeat" description="PPR" evidence="2">
    <location>
        <begin position="612"/>
        <end position="646"/>
    </location>
</feature>
<accession>A0A835SD30</accession>
<organism evidence="3 4">
    <name type="scientific">Vanilla planifolia</name>
    <name type="common">Vanilla</name>
    <dbReference type="NCBI Taxonomy" id="51239"/>
    <lineage>
        <taxon>Eukaryota</taxon>
        <taxon>Viridiplantae</taxon>
        <taxon>Streptophyta</taxon>
        <taxon>Embryophyta</taxon>
        <taxon>Tracheophyta</taxon>
        <taxon>Spermatophyta</taxon>
        <taxon>Magnoliopsida</taxon>
        <taxon>Liliopsida</taxon>
        <taxon>Asparagales</taxon>
        <taxon>Orchidaceae</taxon>
        <taxon>Vanilloideae</taxon>
        <taxon>Vanilleae</taxon>
        <taxon>Vanilla</taxon>
    </lineage>
</organism>
<feature type="repeat" description="PPR" evidence="2">
    <location>
        <begin position="509"/>
        <end position="544"/>
    </location>
</feature>
<dbReference type="Gene3D" id="1.25.40.10">
    <property type="entry name" value="Tetratricopeptide repeat domain"/>
    <property type="match status" value="5"/>
</dbReference>
<feature type="repeat" description="PPR" evidence="2">
    <location>
        <begin position="408"/>
        <end position="442"/>
    </location>
</feature>
<dbReference type="Pfam" id="PF01535">
    <property type="entry name" value="PPR"/>
    <property type="match status" value="4"/>
</dbReference>
<feature type="repeat" description="PPR" evidence="2">
    <location>
        <begin position="171"/>
        <end position="205"/>
    </location>
</feature>
<evidence type="ECO:0000256" key="1">
    <source>
        <dbReference type="ARBA" id="ARBA00022737"/>
    </source>
</evidence>
<dbReference type="FunFam" id="1.25.40.10:FF:000031">
    <property type="entry name" value="Pentatricopeptide repeat-containing protein mitochondrial"/>
    <property type="match status" value="1"/>
</dbReference>
<dbReference type="OrthoDB" id="185373at2759"/>
<feature type="repeat" description="PPR" evidence="2">
    <location>
        <begin position="474"/>
        <end position="508"/>
    </location>
</feature>
<dbReference type="FunFam" id="1.25.40.10:FF:000682">
    <property type="entry name" value="Pentatricopeptide repeat-containing protein At3g16610"/>
    <property type="match status" value="1"/>
</dbReference>
<dbReference type="PANTHER" id="PTHR47926:SF452">
    <property type="entry name" value="PENTATRICOPEPTIDE REPEAT-CONTAINING PROTEIN"/>
    <property type="match status" value="1"/>
</dbReference>
<reference evidence="3 4" key="1">
    <citation type="journal article" date="2020" name="Nat. Food">
        <title>A phased Vanilla planifolia genome enables genetic improvement of flavour and production.</title>
        <authorList>
            <person name="Hasing T."/>
            <person name="Tang H."/>
            <person name="Brym M."/>
            <person name="Khazi F."/>
            <person name="Huang T."/>
            <person name="Chambers A.H."/>
        </authorList>
    </citation>
    <scope>NUCLEOTIDE SEQUENCE [LARGE SCALE GENOMIC DNA]</scope>
    <source>
        <tissue evidence="3">Leaf</tissue>
    </source>
</reference>
<dbReference type="GO" id="GO:0003723">
    <property type="term" value="F:RNA binding"/>
    <property type="evidence" value="ECO:0007669"/>
    <property type="project" value="InterPro"/>
</dbReference>
<sequence>MDVHKLSALLTTCTASTFLAKGKVLHAKAIALGVERNLHLCKILVDFYVFFRLFDSACLIVETVENQSEISLWNGIIAAYSKKNMFADALRLYDKLLLVPRLKPDCYTYPSALKACSGLRDSRKGRAIHASLMKSGFSSDVVACSSVVGMYAKCGFFDLAIKLFDEMPEKDVACWNTVISCYYQDGQTTKALMMFEMMISSGFQPDSVSLSTALSVCARLVDLETGMRIHERWVRSGYEMDEFVSAAIVDMYGKCGCIAKAREIFESMPLRSVVAWNSMINGYALQGDNHSCLNLFSRMKDEGLRPTASTISSLLIACSRTCDVWHGKFIHGYVLRNQIEVDIFITTSLIDLYFKCGRVGYSESIFQRSPRELVVLWNVMISGYVSAGYYFEALDVFHGMKLYNIRPDAITYTSILSACAQLTALQQGKEIHEQISSNGLESNEVVMCALVEMYAKCGAVRDAREVFDKLSIRDTVSWTSMIMAYGSNGQISEALDLFEEMKRMKIKPDRVTFLALMSACNHGGMVDEGAHYFFQMTSEYGMEPGLEHYSCMIDLLGRSGRLPEAYGILQRMPVLKADSGLVGSFFSACRLQGNLELGEEAARLLIEMEPHDHSNYIALSNMYAQAGRWDDVRKVRAKLKEKGLRKNPGCSWIEIEKKIHQFFVEDFSHQQIEMIYECLSITSIHMDDDEIDLVELTLED</sequence>
<dbReference type="EMBL" id="JADCNM010000001">
    <property type="protein sequence ID" value="KAG0501543.1"/>
    <property type="molecule type" value="Genomic_DNA"/>
</dbReference>
<evidence type="ECO:0008006" key="5">
    <source>
        <dbReference type="Google" id="ProtNLM"/>
    </source>
</evidence>
<dbReference type="Pfam" id="PF13041">
    <property type="entry name" value="PPR_2"/>
    <property type="match status" value="4"/>
</dbReference>
<protein>
    <recommendedName>
        <fullName evidence="5">Pentatricopeptide repeat-containing protein</fullName>
    </recommendedName>
</protein>
<evidence type="ECO:0000256" key="2">
    <source>
        <dbReference type="PROSITE-ProRule" id="PRU00708"/>
    </source>
</evidence>
<evidence type="ECO:0000313" key="3">
    <source>
        <dbReference type="EMBL" id="KAG0501543.1"/>
    </source>
</evidence>
<evidence type="ECO:0000313" key="4">
    <source>
        <dbReference type="Proteomes" id="UP000639772"/>
    </source>
</evidence>
<feature type="repeat" description="PPR" evidence="2">
    <location>
        <begin position="140"/>
        <end position="170"/>
    </location>
</feature>
<dbReference type="InterPro" id="IPR046848">
    <property type="entry name" value="E_motif"/>
</dbReference>
<dbReference type="FunFam" id="1.25.40.10:FF:000158">
    <property type="entry name" value="pentatricopeptide repeat-containing protein At2g33680"/>
    <property type="match status" value="1"/>
</dbReference>
<dbReference type="FunFam" id="1.25.40.10:FF:000436">
    <property type="entry name" value="Pentatricopeptide repeat-containing protein At5g39350 family"/>
    <property type="match status" value="1"/>
</dbReference>
<dbReference type="Pfam" id="PF20431">
    <property type="entry name" value="E_motif"/>
    <property type="match status" value="1"/>
</dbReference>
<proteinExistence type="predicted"/>
<dbReference type="PROSITE" id="PS51375">
    <property type="entry name" value="PPR"/>
    <property type="match status" value="8"/>
</dbReference>
<comment type="caution">
    <text evidence="3">The sequence shown here is derived from an EMBL/GenBank/DDBJ whole genome shotgun (WGS) entry which is preliminary data.</text>
</comment>
<dbReference type="PANTHER" id="PTHR47926">
    <property type="entry name" value="PENTATRICOPEPTIDE REPEAT-CONTAINING PROTEIN"/>
    <property type="match status" value="1"/>
</dbReference>
<feature type="repeat" description="PPR" evidence="2">
    <location>
        <begin position="373"/>
        <end position="407"/>
    </location>
</feature>